<protein>
    <submittedName>
        <fullName evidence="2">Uncharacterized protein</fullName>
    </submittedName>
</protein>
<sequence>MNFFNGMSQEEIKNAFSQYARSLPPEEQAQWATSIMPSSQQHYPNCGSILDQLSDAIKEYLKEHQKEALEFLYKRIIEPPNGFYNTDGGKGAIIAHNMGLGKTTTTVAFLHGILNEPAIKKLNFKILIVSPVNVIQHWMDEFNKEIWDGYFKDKVCELHAPISAKKEDPHDTRRMHLGDWHKGVKDKSILILGYEICDKMLLEDQDGRTLELLKSYLQNPGPDIVIFDEGHRLKNDKTRKMIVPGFLGEEEVYNKDYGCKIERGKFADASERDKKIARETEEKLYEKLKEIMNRKDAEYLSKLIDVNKKEITITSHPLIVEAKERKHKHQRNVAGCREKLKDLNRSNQMRALFNIIEACNKNDEKLVVYTQSIPILDFIEHMVIETFRWKKGVNFFRIDGKINATQRALHVNEFNNERNKKARLFLFSIRAGSVGINLISANRMVLFDHCFNPVHNTQATYRIYRIGQKRDVFIYRFITKNSSGDCVLRRQIAKEQQSKRLIDGRKNIASKYSKKDIETKRGHENYNLEELENEFNDELLIEVVEKMKDGVIEISDHDEHFEETLETSGFEDSE</sequence>
<dbReference type="Proteomes" id="UP000887580">
    <property type="component" value="Unplaced"/>
</dbReference>
<organism evidence="1 2">
    <name type="scientific">Panagrolaimus sp. PS1159</name>
    <dbReference type="NCBI Taxonomy" id="55785"/>
    <lineage>
        <taxon>Eukaryota</taxon>
        <taxon>Metazoa</taxon>
        <taxon>Ecdysozoa</taxon>
        <taxon>Nematoda</taxon>
        <taxon>Chromadorea</taxon>
        <taxon>Rhabditida</taxon>
        <taxon>Tylenchina</taxon>
        <taxon>Panagrolaimomorpha</taxon>
        <taxon>Panagrolaimoidea</taxon>
        <taxon>Panagrolaimidae</taxon>
        <taxon>Panagrolaimus</taxon>
    </lineage>
</organism>
<accession>A0AC35F8E6</accession>
<dbReference type="WBParaSite" id="PS1159_v2.g14765.t1">
    <property type="protein sequence ID" value="PS1159_v2.g14765.t1"/>
    <property type="gene ID" value="PS1159_v2.g14765"/>
</dbReference>
<evidence type="ECO:0000313" key="1">
    <source>
        <dbReference type="Proteomes" id="UP000887580"/>
    </source>
</evidence>
<reference evidence="2" key="1">
    <citation type="submission" date="2022-11" db="UniProtKB">
        <authorList>
            <consortium name="WormBaseParasite"/>
        </authorList>
    </citation>
    <scope>IDENTIFICATION</scope>
</reference>
<name>A0AC35F8E6_9BILA</name>
<proteinExistence type="predicted"/>
<evidence type="ECO:0000313" key="2">
    <source>
        <dbReference type="WBParaSite" id="PS1159_v2.g14765.t1"/>
    </source>
</evidence>